<dbReference type="OrthoDB" id="10253954at2759"/>
<evidence type="ECO:0000256" key="1">
    <source>
        <dbReference type="ARBA" id="ARBA00009649"/>
    </source>
</evidence>
<evidence type="ECO:0000259" key="2">
    <source>
        <dbReference type="PROSITE" id="PS50055"/>
    </source>
</evidence>
<gene>
    <name evidence="4" type="ORF">BJ554DRAFT_7496</name>
</gene>
<dbReference type="InterPro" id="IPR016130">
    <property type="entry name" value="Tyr_Pase_AS"/>
</dbReference>
<evidence type="ECO:0000313" key="5">
    <source>
        <dbReference type="Proteomes" id="UP000673691"/>
    </source>
</evidence>
<dbReference type="EMBL" id="JAEFCI010005197">
    <property type="protein sequence ID" value="KAG5460453.1"/>
    <property type="molecule type" value="Genomic_DNA"/>
</dbReference>
<dbReference type="InterPro" id="IPR000387">
    <property type="entry name" value="Tyr_Pase_dom"/>
</dbReference>
<dbReference type="AlphaFoldDB" id="A0A8H7ZVM1"/>
<dbReference type="SMART" id="SM00404">
    <property type="entry name" value="PTPc_motif"/>
    <property type="match status" value="1"/>
</dbReference>
<dbReference type="InterPro" id="IPR050348">
    <property type="entry name" value="Protein-Tyr_Phosphatase"/>
</dbReference>
<comment type="caution">
    <text evidence="4">The sequence shown here is derived from an EMBL/GenBank/DDBJ whole genome shotgun (WGS) entry which is preliminary data.</text>
</comment>
<protein>
    <submittedName>
        <fullName evidence="4">Protein-tyrosine phosphatase-like protein</fullName>
    </submittedName>
</protein>
<dbReference type="GO" id="GO:0004725">
    <property type="term" value="F:protein tyrosine phosphatase activity"/>
    <property type="evidence" value="ECO:0007669"/>
    <property type="project" value="InterPro"/>
</dbReference>
<organism evidence="4 5">
    <name type="scientific">Olpidium bornovanus</name>
    <dbReference type="NCBI Taxonomy" id="278681"/>
    <lineage>
        <taxon>Eukaryota</taxon>
        <taxon>Fungi</taxon>
        <taxon>Fungi incertae sedis</taxon>
        <taxon>Olpidiomycota</taxon>
        <taxon>Olpidiomycotina</taxon>
        <taxon>Olpidiomycetes</taxon>
        <taxon>Olpidiales</taxon>
        <taxon>Olpidiaceae</taxon>
        <taxon>Olpidium</taxon>
    </lineage>
</organism>
<dbReference type="Proteomes" id="UP000673691">
    <property type="component" value="Unassembled WGS sequence"/>
</dbReference>
<sequence>MIYEQGSRVIVMTTKEEENGRVKCHGYWPKSAESPVELPEQGIVVSLVSESTCSESACIVRTLTLSFPSSARAPRQVTHIQFTGWPDHGVPASPASLLRVVRLANSVLEGYVRHHLDSATAVSDIYPGPMVVHCSAGVGRSGTFCVVDAALGMLGIRGFGVPPRPLTEAEAAEISVPPRLPGFSPDDPRYDHVYEIVEHFRLQRPLTVQTPGQFIYCYAAVKQAWTSSGCPPTVPIRERV</sequence>
<dbReference type="Gene3D" id="3.90.190.10">
    <property type="entry name" value="Protein tyrosine phosphatase superfamily"/>
    <property type="match status" value="1"/>
</dbReference>
<dbReference type="PANTHER" id="PTHR19134:SF449">
    <property type="entry name" value="TYROSINE-PROTEIN PHOSPHATASE 1"/>
    <property type="match status" value="1"/>
</dbReference>
<dbReference type="SMART" id="SM00194">
    <property type="entry name" value="PTPc"/>
    <property type="match status" value="1"/>
</dbReference>
<feature type="domain" description="Tyrosine-protein phosphatase" evidence="2">
    <location>
        <begin position="1"/>
        <end position="224"/>
    </location>
</feature>
<proteinExistence type="inferred from homology"/>
<accession>A0A8H7ZVM1</accession>
<dbReference type="PROSITE" id="PS00383">
    <property type="entry name" value="TYR_PHOSPHATASE_1"/>
    <property type="match status" value="1"/>
</dbReference>
<evidence type="ECO:0000259" key="3">
    <source>
        <dbReference type="PROSITE" id="PS50056"/>
    </source>
</evidence>
<evidence type="ECO:0000313" key="4">
    <source>
        <dbReference type="EMBL" id="KAG5460453.1"/>
    </source>
</evidence>
<name>A0A8H7ZVM1_9FUNG</name>
<dbReference type="SUPFAM" id="SSF52799">
    <property type="entry name" value="(Phosphotyrosine protein) phosphatases II"/>
    <property type="match status" value="1"/>
</dbReference>
<reference evidence="4 5" key="1">
    <citation type="journal article" name="Sci. Rep.">
        <title>Genome-scale phylogenetic analyses confirm Olpidium as the closest living zoosporic fungus to the non-flagellated, terrestrial fungi.</title>
        <authorList>
            <person name="Chang Y."/>
            <person name="Rochon D."/>
            <person name="Sekimoto S."/>
            <person name="Wang Y."/>
            <person name="Chovatia M."/>
            <person name="Sandor L."/>
            <person name="Salamov A."/>
            <person name="Grigoriev I.V."/>
            <person name="Stajich J.E."/>
            <person name="Spatafora J.W."/>
        </authorList>
    </citation>
    <scope>NUCLEOTIDE SEQUENCE [LARGE SCALE GENOMIC DNA]</scope>
    <source>
        <strain evidence="4">S191</strain>
    </source>
</reference>
<dbReference type="InterPro" id="IPR000242">
    <property type="entry name" value="PTP_cat"/>
</dbReference>
<feature type="domain" description="Tyrosine specific protein phosphatases" evidence="3">
    <location>
        <begin position="116"/>
        <end position="215"/>
    </location>
</feature>
<dbReference type="PROSITE" id="PS50056">
    <property type="entry name" value="TYR_PHOSPHATASE_2"/>
    <property type="match status" value="1"/>
</dbReference>
<dbReference type="PROSITE" id="PS50055">
    <property type="entry name" value="TYR_PHOSPHATASE_PTP"/>
    <property type="match status" value="1"/>
</dbReference>
<keyword evidence="5" id="KW-1185">Reference proteome</keyword>
<dbReference type="PANTHER" id="PTHR19134">
    <property type="entry name" value="RECEPTOR-TYPE TYROSINE-PROTEIN PHOSPHATASE"/>
    <property type="match status" value="1"/>
</dbReference>
<dbReference type="InterPro" id="IPR029021">
    <property type="entry name" value="Prot-tyrosine_phosphatase-like"/>
</dbReference>
<dbReference type="Pfam" id="PF00102">
    <property type="entry name" value="Y_phosphatase"/>
    <property type="match status" value="1"/>
</dbReference>
<comment type="similarity">
    <text evidence="1">Belongs to the protein-tyrosine phosphatase family. Non-receptor class subfamily.</text>
</comment>
<dbReference type="PRINTS" id="PR00700">
    <property type="entry name" value="PRTYPHPHTASE"/>
</dbReference>
<dbReference type="InterPro" id="IPR003595">
    <property type="entry name" value="Tyr_Pase_cat"/>
</dbReference>